<protein>
    <submittedName>
        <fullName evidence="2">Uncharacterized protein</fullName>
    </submittedName>
</protein>
<evidence type="ECO:0000313" key="3">
    <source>
        <dbReference type="Proteomes" id="UP001085076"/>
    </source>
</evidence>
<organism evidence="2 3">
    <name type="scientific">Dioscorea zingiberensis</name>
    <dbReference type="NCBI Taxonomy" id="325984"/>
    <lineage>
        <taxon>Eukaryota</taxon>
        <taxon>Viridiplantae</taxon>
        <taxon>Streptophyta</taxon>
        <taxon>Embryophyta</taxon>
        <taxon>Tracheophyta</taxon>
        <taxon>Spermatophyta</taxon>
        <taxon>Magnoliopsida</taxon>
        <taxon>Liliopsida</taxon>
        <taxon>Dioscoreales</taxon>
        <taxon>Dioscoreaceae</taxon>
        <taxon>Dioscorea</taxon>
    </lineage>
</organism>
<sequence>MKPKARAVREAKAAAAGTETEAAEVGLGAGESAARDISTREEAMTMAMRAESLSLRDGEAMDATSHIWFKSSNRSSLWTELGDSSEEALTWRAENLLASERLEAEKAMGRR</sequence>
<feature type="region of interest" description="Disordered" evidence="1">
    <location>
        <begin position="1"/>
        <end position="28"/>
    </location>
</feature>
<accession>A0A9D5H7P0</accession>
<gene>
    <name evidence="2" type="ORF">J5N97_027423</name>
</gene>
<comment type="caution">
    <text evidence="2">The sequence shown here is derived from an EMBL/GenBank/DDBJ whole genome shotgun (WGS) entry which is preliminary data.</text>
</comment>
<keyword evidence="3" id="KW-1185">Reference proteome</keyword>
<reference evidence="2" key="2">
    <citation type="journal article" date="2022" name="Hortic Res">
        <title>The genome of Dioscorea zingiberensis sheds light on the biosynthesis, origin and evolution of the medicinally important diosgenin saponins.</title>
        <authorList>
            <person name="Li Y."/>
            <person name="Tan C."/>
            <person name="Li Z."/>
            <person name="Guo J."/>
            <person name="Li S."/>
            <person name="Chen X."/>
            <person name="Wang C."/>
            <person name="Dai X."/>
            <person name="Yang H."/>
            <person name="Song W."/>
            <person name="Hou L."/>
            <person name="Xu J."/>
            <person name="Tong Z."/>
            <person name="Xu A."/>
            <person name="Yuan X."/>
            <person name="Wang W."/>
            <person name="Yang Q."/>
            <person name="Chen L."/>
            <person name="Sun Z."/>
            <person name="Wang K."/>
            <person name="Pan B."/>
            <person name="Chen J."/>
            <person name="Bao Y."/>
            <person name="Liu F."/>
            <person name="Qi X."/>
            <person name="Gang D.R."/>
            <person name="Wen J."/>
            <person name="Li J."/>
        </authorList>
    </citation>
    <scope>NUCLEOTIDE SEQUENCE</scope>
    <source>
        <strain evidence="2">Dzin_1.0</strain>
    </source>
</reference>
<feature type="compositionally biased region" description="Low complexity" evidence="1">
    <location>
        <begin position="13"/>
        <end position="28"/>
    </location>
</feature>
<dbReference type="Proteomes" id="UP001085076">
    <property type="component" value="Miscellaneous, Linkage group lg08"/>
</dbReference>
<reference evidence="2" key="1">
    <citation type="submission" date="2021-03" db="EMBL/GenBank/DDBJ databases">
        <authorList>
            <person name="Li Z."/>
            <person name="Yang C."/>
        </authorList>
    </citation>
    <scope>NUCLEOTIDE SEQUENCE</scope>
    <source>
        <strain evidence="2">Dzin_1.0</strain>
        <tissue evidence="2">Leaf</tissue>
    </source>
</reference>
<name>A0A9D5H7P0_9LILI</name>
<dbReference type="AlphaFoldDB" id="A0A9D5H7P0"/>
<proteinExistence type="predicted"/>
<evidence type="ECO:0000256" key="1">
    <source>
        <dbReference type="SAM" id="MobiDB-lite"/>
    </source>
</evidence>
<evidence type="ECO:0000313" key="2">
    <source>
        <dbReference type="EMBL" id="KAJ0966285.1"/>
    </source>
</evidence>
<dbReference type="EMBL" id="JAGGNH010000008">
    <property type="protein sequence ID" value="KAJ0966285.1"/>
    <property type="molecule type" value="Genomic_DNA"/>
</dbReference>